<accession>A0A091QBJ8</accession>
<dbReference type="FunFam" id="3.30.160.60:FF:000018">
    <property type="entry name" value="Krueppel-like factor 15"/>
    <property type="match status" value="1"/>
</dbReference>
<dbReference type="InterPro" id="IPR036236">
    <property type="entry name" value="Znf_C2H2_sf"/>
</dbReference>
<dbReference type="Gene3D" id="3.30.160.60">
    <property type="entry name" value="Classic Zinc Finger"/>
    <property type="match status" value="3"/>
</dbReference>
<dbReference type="GO" id="GO:0008270">
    <property type="term" value="F:zinc ion binding"/>
    <property type="evidence" value="ECO:0007669"/>
    <property type="project" value="UniProtKB-KW"/>
</dbReference>
<feature type="domain" description="C2H2-type" evidence="8">
    <location>
        <begin position="378"/>
        <end position="407"/>
    </location>
</feature>
<dbReference type="AlphaFoldDB" id="A0A091QBJ8"/>
<evidence type="ECO:0000256" key="3">
    <source>
        <dbReference type="ARBA" id="ARBA00022737"/>
    </source>
</evidence>
<dbReference type="SUPFAM" id="SSF57667">
    <property type="entry name" value="beta-beta-alpha zinc fingers"/>
    <property type="match status" value="2"/>
</dbReference>
<keyword evidence="2" id="KW-0479">Metal-binding</keyword>
<gene>
    <name evidence="9" type="ORF">N331_04279</name>
</gene>
<dbReference type="GO" id="GO:0000981">
    <property type="term" value="F:DNA-binding transcription factor activity, RNA polymerase II-specific"/>
    <property type="evidence" value="ECO:0007669"/>
    <property type="project" value="TreeGrafter"/>
</dbReference>
<name>A0A091QBJ8_MERNU</name>
<comment type="subcellular location">
    <subcellularLocation>
        <location evidence="1">Nucleus</location>
    </subcellularLocation>
</comment>
<dbReference type="CDD" id="cd21584">
    <property type="entry name" value="KLF11_N"/>
    <property type="match status" value="1"/>
</dbReference>
<dbReference type="Proteomes" id="UP000052967">
    <property type="component" value="Unassembled WGS sequence"/>
</dbReference>
<evidence type="ECO:0000256" key="4">
    <source>
        <dbReference type="ARBA" id="ARBA00022771"/>
    </source>
</evidence>
<feature type="domain" description="C2H2-type" evidence="8">
    <location>
        <begin position="408"/>
        <end position="437"/>
    </location>
</feature>
<dbReference type="Pfam" id="PF00096">
    <property type="entry name" value="zf-C2H2"/>
    <property type="match status" value="3"/>
</dbReference>
<reference evidence="9 10" key="1">
    <citation type="submission" date="2014-04" db="EMBL/GenBank/DDBJ databases">
        <title>Genome evolution of avian class.</title>
        <authorList>
            <person name="Zhang G."/>
            <person name="Li C."/>
        </authorList>
    </citation>
    <scope>NUCLEOTIDE SEQUENCE [LARGE SCALE GENOMIC DNA]</scope>
    <source>
        <strain evidence="9">BGI_N331</strain>
    </source>
</reference>
<feature type="non-terminal residue" evidence="9">
    <location>
        <position position="504"/>
    </location>
</feature>
<dbReference type="InterPro" id="IPR013087">
    <property type="entry name" value="Znf_C2H2_type"/>
</dbReference>
<dbReference type="GO" id="GO:0005634">
    <property type="term" value="C:nucleus"/>
    <property type="evidence" value="ECO:0007669"/>
    <property type="project" value="UniProtKB-SubCell"/>
</dbReference>
<dbReference type="PROSITE" id="PS50157">
    <property type="entry name" value="ZINC_FINGER_C2H2_2"/>
    <property type="match status" value="3"/>
</dbReference>
<feature type="non-terminal residue" evidence="9">
    <location>
        <position position="1"/>
    </location>
</feature>
<sequence>VDIVDIYESLRERQRHDSDRSTCSTLEQNDIEAVEALVCMSSWGQRSQKGDILKIRPLTPFSDSGDFTMPAEATSELPKDYLSTLCMTPPHSPDFVEISAALLLSSQVTYSKPRTVMANTAACSVTSAAGASPITKPSVINTEQQCSPKPAIAESFAPQPCRAMATSVIRHTEKTKVTSGYSSSRDWCGVDDRRHSRLPQDACAADDLISKTSPVHQPYAHDSSDSVTNKGQLLVRPVSPQTHLPKNCENDLQKRATPGTPVPVSSPQVVCQMIPLNGQGSMINAYVKPSTPTVSAPMKPILPQTAPLPQPVLMGPSVPQGTVMLVLPQTAVTQTPQCPQTVMTVGSTKLLPLAPAPVFIASGQSCTPQMDFSRRRNYVCNFPGCKKTYFKSSHLKAHLRTHTGEKPFSCNWEGCDKKFARSDELSRHRRTHTGEKKFACPVCERRFMRSDHLTKHTRRHMATKKVPSWQTEVGKLNRVAAAEKPKSSSALSMLLPVTSSVCQG</sequence>
<evidence type="ECO:0000256" key="6">
    <source>
        <dbReference type="ARBA" id="ARBA00023242"/>
    </source>
</evidence>
<dbReference type="SMART" id="SM00355">
    <property type="entry name" value="ZnF_C2H2"/>
    <property type="match status" value="3"/>
</dbReference>
<feature type="domain" description="C2H2-type" evidence="8">
    <location>
        <begin position="438"/>
        <end position="465"/>
    </location>
</feature>
<dbReference type="EMBL" id="KK693462">
    <property type="protein sequence ID" value="KFQ22905.1"/>
    <property type="molecule type" value="Genomic_DNA"/>
</dbReference>
<evidence type="ECO:0000256" key="7">
    <source>
        <dbReference type="PROSITE-ProRule" id="PRU00042"/>
    </source>
</evidence>
<dbReference type="PROSITE" id="PS00028">
    <property type="entry name" value="ZINC_FINGER_C2H2_1"/>
    <property type="match status" value="3"/>
</dbReference>
<keyword evidence="4 7" id="KW-0863">Zinc-finger</keyword>
<evidence type="ECO:0000256" key="1">
    <source>
        <dbReference type="ARBA" id="ARBA00004123"/>
    </source>
</evidence>
<evidence type="ECO:0000313" key="10">
    <source>
        <dbReference type="Proteomes" id="UP000052967"/>
    </source>
</evidence>
<dbReference type="FunFam" id="3.30.160.60:FF:000926">
    <property type="entry name" value="Kruppel like factor 13"/>
    <property type="match status" value="1"/>
</dbReference>
<proteinExistence type="predicted"/>
<dbReference type="PANTHER" id="PTHR23235:SF65">
    <property type="entry name" value="KRUEPPEL-LIKE FACTOR 11"/>
    <property type="match status" value="1"/>
</dbReference>
<keyword evidence="5" id="KW-0862">Zinc</keyword>
<evidence type="ECO:0000259" key="8">
    <source>
        <dbReference type="PROSITE" id="PS50157"/>
    </source>
</evidence>
<dbReference type="FunFam" id="3.30.160.60:FF:000134">
    <property type="entry name" value="Krueppel-like factor 11"/>
    <property type="match status" value="1"/>
</dbReference>
<evidence type="ECO:0000256" key="2">
    <source>
        <dbReference type="ARBA" id="ARBA00022723"/>
    </source>
</evidence>
<keyword evidence="3" id="KW-0677">Repeat</keyword>
<dbReference type="GO" id="GO:0000978">
    <property type="term" value="F:RNA polymerase II cis-regulatory region sequence-specific DNA binding"/>
    <property type="evidence" value="ECO:0007669"/>
    <property type="project" value="TreeGrafter"/>
</dbReference>
<protein>
    <submittedName>
        <fullName evidence="9">Krueppel-like factor 11</fullName>
    </submittedName>
</protein>
<keyword evidence="6" id="KW-0539">Nucleus</keyword>
<evidence type="ECO:0000256" key="5">
    <source>
        <dbReference type="ARBA" id="ARBA00022833"/>
    </source>
</evidence>
<keyword evidence="10" id="KW-1185">Reference proteome</keyword>
<evidence type="ECO:0000313" key="9">
    <source>
        <dbReference type="EMBL" id="KFQ22905.1"/>
    </source>
</evidence>
<organism evidence="9 10">
    <name type="scientific">Merops nubicus</name>
    <name type="common">Northern carmine bee-eater</name>
    <dbReference type="NCBI Taxonomy" id="57421"/>
    <lineage>
        <taxon>Eukaryota</taxon>
        <taxon>Metazoa</taxon>
        <taxon>Chordata</taxon>
        <taxon>Craniata</taxon>
        <taxon>Vertebrata</taxon>
        <taxon>Euteleostomi</taxon>
        <taxon>Archelosauria</taxon>
        <taxon>Archosauria</taxon>
        <taxon>Dinosauria</taxon>
        <taxon>Saurischia</taxon>
        <taxon>Theropoda</taxon>
        <taxon>Coelurosauria</taxon>
        <taxon>Aves</taxon>
        <taxon>Neognathae</taxon>
        <taxon>Neoaves</taxon>
        <taxon>Telluraves</taxon>
        <taxon>Coraciimorphae</taxon>
        <taxon>Coraciiformes</taxon>
        <taxon>Meropidae</taxon>
        <taxon>Merops</taxon>
    </lineage>
</organism>
<dbReference type="PANTHER" id="PTHR23235">
    <property type="entry name" value="KRUEPPEL-LIKE TRANSCRIPTION FACTOR"/>
    <property type="match status" value="1"/>
</dbReference>